<dbReference type="PROSITE" id="PS01031">
    <property type="entry name" value="SHSP"/>
    <property type="match status" value="1"/>
</dbReference>
<dbReference type="EMBL" id="JAKRKC020000002">
    <property type="protein sequence ID" value="MCK2218602.1"/>
    <property type="molecule type" value="Genomic_DNA"/>
</dbReference>
<dbReference type="InterPro" id="IPR008978">
    <property type="entry name" value="HSP20-like_chaperone"/>
</dbReference>
<evidence type="ECO:0000313" key="5">
    <source>
        <dbReference type="Proteomes" id="UP001317259"/>
    </source>
</evidence>
<gene>
    <name evidence="4" type="ORF">MF672_033115</name>
</gene>
<keyword evidence="5" id="KW-1185">Reference proteome</keyword>
<reference evidence="4 5" key="1">
    <citation type="submission" date="2022-04" db="EMBL/GenBank/DDBJ databases">
        <title>Genome draft of Actinomadura sp. ATCC 31491.</title>
        <authorList>
            <person name="Shi X."/>
            <person name="Du Y."/>
        </authorList>
    </citation>
    <scope>NUCLEOTIDE SEQUENCE [LARGE SCALE GENOMIC DNA]</scope>
    <source>
        <strain evidence="4 5">ATCC 31491</strain>
    </source>
</reference>
<comment type="caution">
    <text evidence="4">The sequence shown here is derived from an EMBL/GenBank/DDBJ whole genome shotgun (WGS) entry which is preliminary data.</text>
</comment>
<dbReference type="CDD" id="cd06464">
    <property type="entry name" value="ACD_sHsps-like"/>
    <property type="match status" value="1"/>
</dbReference>
<dbReference type="PANTHER" id="PTHR11527">
    <property type="entry name" value="HEAT-SHOCK PROTEIN 20 FAMILY MEMBER"/>
    <property type="match status" value="1"/>
</dbReference>
<accession>A0ABT0G236</accession>
<comment type="similarity">
    <text evidence="1 2">Belongs to the small heat shock protein (HSP20) family.</text>
</comment>
<name>A0ABT0G236_9ACTN</name>
<organism evidence="4 5">
    <name type="scientific">Actinomadura luzonensis</name>
    <dbReference type="NCBI Taxonomy" id="2805427"/>
    <lineage>
        <taxon>Bacteria</taxon>
        <taxon>Bacillati</taxon>
        <taxon>Actinomycetota</taxon>
        <taxon>Actinomycetes</taxon>
        <taxon>Streptosporangiales</taxon>
        <taxon>Thermomonosporaceae</taxon>
        <taxon>Actinomadura</taxon>
    </lineage>
</organism>
<dbReference type="InterPro" id="IPR002068">
    <property type="entry name" value="A-crystallin/Hsp20_dom"/>
</dbReference>
<evidence type="ECO:0000256" key="2">
    <source>
        <dbReference type="RuleBase" id="RU003616"/>
    </source>
</evidence>
<dbReference type="InterPro" id="IPR031107">
    <property type="entry name" value="Small_HSP"/>
</dbReference>
<proteinExistence type="inferred from homology"/>
<evidence type="ECO:0000259" key="3">
    <source>
        <dbReference type="PROSITE" id="PS01031"/>
    </source>
</evidence>
<protein>
    <submittedName>
        <fullName evidence="4">Hsp20/alpha crystallin family protein</fullName>
    </submittedName>
</protein>
<dbReference type="Gene3D" id="2.60.40.790">
    <property type="match status" value="1"/>
</dbReference>
<evidence type="ECO:0000313" key="4">
    <source>
        <dbReference type="EMBL" id="MCK2218602.1"/>
    </source>
</evidence>
<evidence type="ECO:0000256" key="1">
    <source>
        <dbReference type="PROSITE-ProRule" id="PRU00285"/>
    </source>
</evidence>
<sequence>MAAITRRDLPFQVLELPEWLEGPMAGWREFARLIRVEEYVADQRYVVRAELPGVDPVKGIEVMVDDGMLRIEAERPEESREQCRTEFQYGKLHRTVRLPKEARGQEAKAAYHDGILEITFALAEERKPAARRITVTPAK</sequence>
<dbReference type="Proteomes" id="UP001317259">
    <property type="component" value="Unassembled WGS sequence"/>
</dbReference>
<feature type="domain" description="SHSP" evidence="3">
    <location>
        <begin position="27"/>
        <end position="138"/>
    </location>
</feature>
<dbReference type="RefSeq" id="WP_242383612.1">
    <property type="nucleotide sequence ID" value="NZ_JAKRKC020000002.1"/>
</dbReference>
<dbReference type="Pfam" id="PF00011">
    <property type="entry name" value="HSP20"/>
    <property type="match status" value="1"/>
</dbReference>
<dbReference type="SUPFAM" id="SSF49764">
    <property type="entry name" value="HSP20-like chaperones"/>
    <property type="match status" value="1"/>
</dbReference>